<evidence type="ECO:0000313" key="2">
    <source>
        <dbReference type="EMBL" id="RID83642.1"/>
    </source>
</evidence>
<reference evidence="2 3" key="1">
    <citation type="submission" date="2018-08" db="EMBL/GenBank/DDBJ databases">
        <title>Bacillus jemisoniae sp. nov., Bacillus chryseoplanitiae sp. nov., Bacillus resnikiae sp. nov., and Bacillus frankliniae sp. nov., isolated from Viking spacecraft and associated surfaces.</title>
        <authorList>
            <person name="Seuylemezian A."/>
            <person name="Vaishampayan P."/>
        </authorList>
    </citation>
    <scope>NUCLEOTIDE SEQUENCE [LARGE SCALE GENOMIC DNA]</scope>
    <source>
        <strain evidence="2 3">MA001</strain>
    </source>
</reference>
<organism evidence="2 3">
    <name type="scientific">Peribacillus asahii</name>
    <dbReference type="NCBI Taxonomy" id="228899"/>
    <lineage>
        <taxon>Bacteria</taxon>
        <taxon>Bacillati</taxon>
        <taxon>Bacillota</taxon>
        <taxon>Bacilli</taxon>
        <taxon>Bacillales</taxon>
        <taxon>Bacillaceae</taxon>
        <taxon>Peribacillus</taxon>
    </lineage>
</organism>
<feature type="chain" id="PRO_5039237456" description="Lipoprotein" evidence="1">
    <location>
        <begin position="22"/>
        <end position="164"/>
    </location>
</feature>
<evidence type="ECO:0008006" key="4">
    <source>
        <dbReference type="Google" id="ProtNLM"/>
    </source>
</evidence>
<dbReference type="Proteomes" id="UP000266016">
    <property type="component" value="Unassembled WGS sequence"/>
</dbReference>
<dbReference type="RefSeq" id="WP_119118024.1">
    <property type="nucleotide sequence ID" value="NZ_QWVS01000032.1"/>
</dbReference>
<keyword evidence="3" id="KW-1185">Reference proteome</keyword>
<keyword evidence="1" id="KW-0732">Signal</keyword>
<evidence type="ECO:0000256" key="1">
    <source>
        <dbReference type="SAM" id="SignalP"/>
    </source>
</evidence>
<gene>
    <name evidence="2" type="ORF">D1953_15160</name>
</gene>
<proteinExistence type="predicted"/>
<protein>
    <recommendedName>
        <fullName evidence="4">Lipoprotein</fullName>
    </recommendedName>
</protein>
<accession>A0A398B1L0</accession>
<name>A0A398B1L0_9BACI</name>
<dbReference type="AlphaFoldDB" id="A0A398B1L0"/>
<comment type="caution">
    <text evidence="2">The sequence shown here is derived from an EMBL/GenBank/DDBJ whole genome shotgun (WGS) entry which is preliminary data.</text>
</comment>
<sequence>MKKIFAICLLSLLFISSTTLETEALTFDKLPVEQTSKQWSVKLDKAKLGGTGLVKSKEGNFHRYSLKVDNLGEDVLSAEIHLFRKQPNSKTKYSLFGCPDQTDCNKNHFEQSVSLAKQLNEKIPYQFHSFLLAEEASELEVEIVWTQKGSEGTPLKERFIFTSK</sequence>
<evidence type="ECO:0000313" key="3">
    <source>
        <dbReference type="Proteomes" id="UP000266016"/>
    </source>
</evidence>
<dbReference type="EMBL" id="QWVS01000032">
    <property type="protein sequence ID" value="RID83642.1"/>
    <property type="molecule type" value="Genomic_DNA"/>
</dbReference>
<feature type="signal peptide" evidence="1">
    <location>
        <begin position="1"/>
        <end position="21"/>
    </location>
</feature>